<evidence type="ECO:0000259" key="2">
    <source>
        <dbReference type="PROSITE" id="PS50003"/>
    </source>
</evidence>
<proteinExistence type="predicted"/>
<accession>A0A1I8IX87</accession>
<name>A0A1I8IX87_9PLAT</name>
<dbReference type="SUPFAM" id="SSF50729">
    <property type="entry name" value="PH domain-like"/>
    <property type="match status" value="1"/>
</dbReference>
<organism evidence="3 4">
    <name type="scientific">Macrostomum lignano</name>
    <dbReference type="NCBI Taxonomy" id="282301"/>
    <lineage>
        <taxon>Eukaryota</taxon>
        <taxon>Metazoa</taxon>
        <taxon>Spiralia</taxon>
        <taxon>Lophotrochozoa</taxon>
        <taxon>Platyhelminthes</taxon>
        <taxon>Rhabditophora</taxon>
        <taxon>Macrostomorpha</taxon>
        <taxon>Macrostomida</taxon>
        <taxon>Macrostomidae</taxon>
        <taxon>Macrostomum</taxon>
    </lineage>
</organism>
<sequence>MSFLQRCIWPQGSDENLHLAGGQGAKICFNSWLLMSPIEFLPGREHGTVIFSRRHWKRQFFELSLVRGQTTQDTDRFHLTCYSKSDRKRPKGCIDLNTVTDLRKMSVPPDELLATLSRKHLCDDCQPMDADPSRQVVTYDRLPFFSFEAMFGEHRGRVYLLAQDPRQMQHWVSYLSSACDMPDAKVGQSVDMPQPVSPVAPVSPFLSINRPWHDKVNPHTGSSGRHHNSPTGRRNVDDEPYGELPRVTGGEGVYGRIDTAGLTEKLMTPTASVASESVDSGTFDMPPSIALRQFVSQSSGKGAARQSSTDYENLIQIGATVATAYMPNQVYGCVSSDMHKIAIGVGAHGAAAHADVAAAAAASGCPLCRSSVADTGTEAAGEAVGAECGGATAKAEAEAGAETSKDVTAIESHKVTPENSLKLQLMTDSLNQPAERGGGDPLLQLNRCCRSCSRICGFFCLLLLLLHCFLRCVTGSFDQAPRQIRAQQQQERVQLLQAETVANFIQVTVGPVDEANEAEPVILAW</sequence>
<dbReference type="InterPro" id="IPR011993">
    <property type="entry name" value="PH-like_dom_sf"/>
</dbReference>
<dbReference type="PROSITE" id="PS50003">
    <property type="entry name" value="PH_DOMAIN"/>
    <property type="match status" value="1"/>
</dbReference>
<reference evidence="4" key="1">
    <citation type="submission" date="2016-11" db="UniProtKB">
        <authorList>
            <consortium name="WormBaseParasite"/>
        </authorList>
    </citation>
    <scope>IDENTIFICATION</scope>
</reference>
<protein>
    <submittedName>
        <fullName evidence="4">PH domain-containing protein</fullName>
    </submittedName>
</protein>
<keyword evidence="3" id="KW-1185">Reference proteome</keyword>
<evidence type="ECO:0000313" key="4">
    <source>
        <dbReference type="WBParaSite" id="maker-uti_cns_0019436-snap-gene-0.3-mRNA-1"/>
    </source>
</evidence>
<feature type="region of interest" description="Disordered" evidence="1">
    <location>
        <begin position="210"/>
        <end position="252"/>
    </location>
</feature>
<dbReference type="Gene3D" id="2.30.29.30">
    <property type="entry name" value="Pleckstrin-homology domain (PH domain)/Phosphotyrosine-binding domain (PTB)"/>
    <property type="match status" value="1"/>
</dbReference>
<evidence type="ECO:0000313" key="3">
    <source>
        <dbReference type="Proteomes" id="UP000095280"/>
    </source>
</evidence>
<evidence type="ECO:0000256" key="1">
    <source>
        <dbReference type="SAM" id="MobiDB-lite"/>
    </source>
</evidence>
<dbReference type="SMART" id="SM00233">
    <property type="entry name" value="PH"/>
    <property type="match status" value="1"/>
</dbReference>
<dbReference type="InterPro" id="IPR001849">
    <property type="entry name" value="PH_domain"/>
</dbReference>
<dbReference type="AlphaFoldDB" id="A0A1I8IX87"/>
<dbReference type="Proteomes" id="UP000095280">
    <property type="component" value="Unplaced"/>
</dbReference>
<feature type="domain" description="PH" evidence="2">
    <location>
        <begin position="42"/>
        <end position="180"/>
    </location>
</feature>
<dbReference type="WBParaSite" id="maker-uti_cns_0019436-snap-gene-0.3-mRNA-1">
    <property type="protein sequence ID" value="maker-uti_cns_0019436-snap-gene-0.3-mRNA-1"/>
    <property type="gene ID" value="maker-uti_cns_0019436-snap-gene-0.3"/>
</dbReference>